<dbReference type="InterPro" id="IPR009071">
    <property type="entry name" value="HMG_box_dom"/>
</dbReference>
<evidence type="ECO:0000256" key="5">
    <source>
        <dbReference type="SAM" id="Phobius"/>
    </source>
</evidence>
<evidence type="ECO:0000313" key="8">
    <source>
        <dbReference type="Proteomes" id="UP000597762"/>
    </source>
</evidence>
<dbReference type="PRINTS" id="PR00886">
    <property type="entry name" value="HIGHMOBLTY12"/>
</dbReference>
<feature type="region of interest" description="Disordered" evidence="4">
    <location>
        <begin position="60"/>
        <end position="105"/>
    </location>
</feature>
<feature type="compositionally biased region" description="Basic and acidic residues" evidence="4">
    <location>
        <begin position="71"/>
        <end position="103"/>
    </location>
</feature>
<dbReference type="Pfam" id="PF00505">
    <property type="entry name" value="HMG_box"/>
    <property type="match status" value="1"/>
</dbReference>
<dbReference type="Pfam" id="PF09011">
    <property type="entry name" value="HMG_box_2"/>
    <property type="match status" value="1"/>
</dbReference>
<dbReference type="InterPro" id="IPR050342">
    <property type="entry name" value="HMGB"/>
</dbReference>
<feature type="region of interest" description="Disordered" evidence="4">
    <location>
        <begin position="1"/>
        <end position="23"/>
    </location>
</feature>
<evidence type="ECO:0000259" key="6">
    <source>
        <dbReference type="PROSITE" id="PS50118"/>
    </source>
</evidence>
<proteinExistence type="predicted"/>
<organism evidence="7 8">
    <name type="scientific">Acanthosepion pharaonis</name>
    <name type="common">Pharaoh cuttlefish</name>
    <name type="synonym">Sepia pharaonis</name>
    <dbReference type="NCBI Taxonomy" id="158019"/>
    <lineage>
        <taxon>Eukaryota</taxon>
        <taxon>Metazoa</taxon>
        <taxon>Spiralia</taxon>
        <taxon>Lophotrochozoa</taxon>
        <taxon>Mollusca</taxon>
        <taxon>Cephalopoda</taxon>
        <taxon>Coleoidea</taxon>
        <taxon>Decapodiformes</taxon>
        <taxon>Sepiida</taxon>
        <taxon>Sepiina</taxon>
        <taxon>Sepiidae</taxon>
        <taxon>Acanthosepion</taxon>
    </lineage>
</organism>
<keyword evidence="3" id="KW-0175">Coiled coil</keyword>
<keyword evidence="8" id="KW-1185">Reference proteome</keyword>
<keyword evidence="5" id="KW-1133">Transmembrane helix</keyword>
<dbReference type="Proteomes" id="UP000597762">
    <property type="component" value="Unassembled WGS sequence"/>
</dbReference>
<keyword evidence="2" id="KW-0539">Nucleus</keyword>
<name>A0A812ANF6_ACAPH</name>
<dbReference type="OrthoDB" id="1919336at2759"/>
<reference evidence="7" key="1">
    <citation type="submission" date="2021-01" db="EMBL/GenBank/DDBJ databases">
        <authorList>
            <person name="Li R."/>
            <person name="Bekaert M."/>
        </authorList>
    </citation>
    <scope>NUCLEOTIDE SEQUENCE</scope>
    <source>
        <strain evidence="7">Farmed</strain>
    </source>
</reference>
<dbReference type="InterPro" id="IPR036910">
    <property type="entry name" value="HMG_box_dom_sf"/>
</dbReference>
<dbReference type="PANTHER" id="PTHR48112">
    <property type="entry name" value="HIGH MOBILITY GROUP PROTEIN DSP1"/>
    <property type="match status" value="1"/>
</dbReference>
<evidence type="ECO:0000256" key="3">
    <source>
        <dbReference type="SAM" id="Coils"/>
    </source>
</evidence>
<evidence type="ECO:0000313" key="7">
    <source>
        <dbReference type="EMBL" id="CAE1142392.1"/>
    </source>
</evidence>
<dbReference type="GO" id="GO:0005634">
    <property type="term" value="C:nucleus"/>
    <property type="evidence" value="ECO:0007669"/>
    <property type="project" value="UniProtKB-UniRule"/>
</dbReference>
<dbReference type="GO" id="GO:0006357">
    <property type="term" value="P:regulation of transcription by RNA polymerase II"/>
    <property type="evidence" value="ECO:0007669"/>
    <property type="project" value="TreeGrafter"/>
</dbReference>
<keyword evidence="5" id="KW-0472">Membrane</keyword>
<dbReference type="PANTHER" id="PTHR48112:SF22">
    <property type="entry name" value="MITOCHONDRIAL TRANSCRIPTION FACTOR A, ISOFORM B"/>
    <property type="match status" value="1"/>
</dbReference>
<dbReference type="GO" id="GO:0003677">
    <property type="term" value="F:DNA binding"/>
    <property type="evidence" value="ECO:0007669"/>
    <property type="project" value="UniProtKB-UniRule"/>
</dbReference>
<dbReference type="PROSITE" id="PS50118">
    <property type="entry name" value="HMG_BOX_2"/>
    <property type="match status" value="2"/>
</dbReference>
<feature type="transmembrane region" description="Helical" evidence="5">
    <location>
        <begin position="183"/>
        <end position="204"/>
    </location>
</feature>
<feature type="coiled-coil region" evidence="3">
    <location>
        <begin position="148"/>
        <end position="175"/>
    </location>
</feature>
<dbReference type="Gene3D" id="1.10.30.10">
    <property type="entry name" value="High mobility group box domain"/>
    <property type="match status" value="2"/>
</dbReference>
<evidence type="ECO:0000256" key="2">
    <source>
        <dbReference type="PROSITE-ProRule" id="PRU00267"/>
    </source>
</evidence>
<evidence type="ECO:0000256" key="1">
    <source>
        <dbReference type="ARBA" id="ARBA00023125"/>
    </source>
</evidence>
<sequence>MGRMKIEKGKRKKSKKPKDVNKPKRATSAYFFYMASCRDQAKKAGKNVSKVAEFTKECSEKWKNLSSSQRKPFDEKAAKDKARYEKEMAEYKGKSSGDPDKPKRPPTSYFLFLADFRKNYVPKDKSEQNSAHKIILKEAGEKWRDMTLEEKKHYVKRSEEEVKKYKAAIADYKKKSSGAVTEWIDKFLSLSFLTSSFFFFFFFFSFL</sequence>
<dbReference type="FunFam" id="1.10.30.10:FF:000073">
    <property type="entry name" value="High mobility group protein 1 homolog"/>
    <property type="match status" value="1"/>
</dbReference>
<dbReference type="EMBL" id="CAHIKZ030000028">
    <property type="protein sequence ID" value="CAE1142392.1"/>
    <property type="molecule type" value="Genomic_DNA"/>
</dbReference>
<keyword evidence="1 2" id="KW-0238">DNA-binding</keyword>
<keyword evidence="5" id="KW-0812">Transmembrane</keyword>
<feature type="DNA-binding region" description="HMG box" evidence="2">
    <location>
        <begin position="102"/>
        <end position="173"/>
    </location>
</feature>
<accession>A0A812ANF6</accession>
<protein>
    <submittedName>
        <fullName evidence="7">HMGB3</fullName>
    </submittedName>
</protein>
<dbReference type="AlphaFoldDB" id="A0A812ANF6"/>
<gene>
    <name evidence="7" type="ORF">SPHA_1009</name>
</gene>
<dbReference type="SUPFAM" id="SSF47095">
    <property type="entry name" value="HMG-box"/>
    <property type="match status" value="2"/>
</dbReference>
<feature type="domain" description="HMG box" evidence="6">
    <location>
        <begin position="102"/>
        <end position="173"/>
    </location>
</feature>
<feature type="DNA-binding region" description="HMG box" evidence="2">
    <location>
        <begin position="23"/>
        <end position="92"/>
    </location>
</feature>
<feature type="domain" description="HMG box" evidence="6">
    <location>
        <begin position="23"/>
        <end position="92"/>
    </location>
</feature>
<comment type="caution">
    <text evidence="7">The sequence shown here is derived from an EMBL/GenBank/DDBJ whole genome shotgun (WGS) entry which is preliminary data.</text>
</comment>
<dbReference type="SMART" id="SM00398">
    <property type="entry name" value="HMG"/>
    <property type="match status" value="2"/>
</dbReference>
<dbReference type="CDD" id="cd21978">
    <property type="entry name" value="HMG-box_HMGB_rpt1"/>
    <property type="match status" value="1"/>
</dbReference>
<evidence type="ECO:0000256" key="4">
    <source>
        <dbReference type="SAM" id="MobiDB-lite"/>
    </source>
</evidence>